<proteinExistence type="predicted"/>
<dbReference type="WBParaSite" id="SVE_0722500.1">
    <property type="protein sequence ID" value="SVE_0722500.1"/>
    <property type="gene ID" value="SVE_0722500"/>
</dbReference>
<accession>A0A0K0FEE5</accession>
<evidence type="ECO:0000313" key="2">
    <source>
        <dbReference type="WBParaSite" id="SVE_0722500.1"/>
    </source>
</evidence>
<protein>
    <submittedName>
        <fullName evidence="2">DDE_Tnp_ISL3 domain-containing protein</fullName>
    </submittedName>
</protein>
<sequence length="134" mass="16014">MDRTFKKKSRNHNQLYCIHAWYKGEYVCAGFGFLKNRQKSSYNALLKTLQQEIINYCNKYISNTLQNFFKNKVVVIGRDKNVRTSNAAERFNSAINRSNLFRKKKCMSKLIKNLRTTELRENIKFLKLKNQEYL</sequence>
<reference evidence="2" key="2">
    <citation type="submission" date="2015-08" db="UniProtKB">
        <authorList>
            <consortium name="WormBaseParasite"/>
        </authorList>
    </citation>
    <scope>IDENTIFICATION</scope>
</reference>
<dbReference type="Proteomes" id="UP000035680">
    <property type="component" value="Unassembled WGS sequence"/>
</dbReference>
<reference evidence="1" key="1">
    <citation type="submission" date="2014-07" db="EMBL/GenBank/DDBJ databases">
        <authorList>
            <person name="Martin A.A"/>
            <person name="De Silva N."/>
        </authorList>
    </citation>
    <scope>NUCLEOTIDE SEQUENCE</scope>
</reference>
<evidence type="ECO:0000313" key="1">
    <source>
        <dbReference type="Proteomes" id="UP000035680"/>
    </source>
</evidence>
<keyword evidence="1" id="KW-1185">Reference proteome</keyword>
<organism evidence="1 2">
    <name type="scientific">Strongyloides venezuelensis</name>
    <name type="common">Threadworm</name>
    <dbReference type="NCBI Taxonomy" id="75913"/>
    <lineage>
        <taxon>Eukaryota</taxon>
        <taxon>Metazoa</taxon>
        <taxon>Ecdysozoa</taxon>
        <taxon>Nematoda</taxon>
        <taxon>Chromadorea</taxon>
        <taxon>Rhabditida</taxon>
        <taxon>Tylenchina</taxon>
        <taxon>Panagrolaimomorpha</taxon>
        <taxon>Strongyloidoidea</taxon>
        <taxon>Strongyloididae</taxon>
        <taxon>Strongyloides</taxon>
    </lineage>
</organism>
<name>A0A0K0FEE5_STRVS</name>
<dbReference type="AlphaFoldDB" id="A0A0K0FEE5"/>